<evidence type="ECO:0000256" key="2">
    <source>
        <dbReference type="ARBA" id="ARBA00022795"/>
    </source>
</evidence>
<comment type="subunit">
    <text evidence="4">Interacts with translational regulator CsrA and flagellin(s).</text>
</comment>
<proteinExistence type="inferred from homology"/>
<evidence type="ECO:0000256" key="4">
    <source>
        <dbReference type="HAMAP-Rule" id="MF_01185"/>
    </source>
</evidence>
<dbReference type="HAMAP" id="MF_01185">
    <property type="entry name" value="FliW"/>
    <property type="match status" value="1"/>
</dbReference>
<dbReference type="EMBL" id="DSVL01000064">
    <property type="protein sequence ID" value="HFH28284.1"/>
    <property type="molecule type" value="Genomic_DNA"/>
</dbReference>
<dbReference type="SUPFAM" id="SSF141457">
    <property type="entry name" value="BH3618-like"/>
    <property type="match status" value="1"/>
</dbReference>
<keyword evidence="1 4" id="KW-0963">Cytoplasm</keyword>
<evidence type="ECO:0000313" key="5">
    <source>
        <dbReference type="EMBL" id="HFH28284.1"/>
    </source>
</evidence>
<keyword evidence="3 4" id="KW-0810">Translation regulation</keyword>
<dbReference type="Gene3D" id="2.30.290.10">
    <property type="entry name" value="BH3618-like"/>
    <property type="match status" value="1"/>
</dbReference>
<comment type="function">
    <text evidence="4">Acts as an anti-CsrA protein, binds CsrA and prevents it from repressing translation of its target genes, one of which is flagellin. Binds to flagellin and participates in the assembly of the flagellum.</text>
</comment>
<dbReference type="GO" id="GO:0044780">
    <property type="term" value="P:bacterial-type flagellum assembly"/>
    <property type="evidence" value="ECO:0007669"/>
    <property type="project" value="UniProtKB-UniRule"/>
</dbReference>
<keyword evidence="4" id="KW-0143">Chaperone</keyword>
<evidence type="ECO:0000256" key="3">
    <source>
        <dbReference type="ARBA" id="ARBA00022845"/>
    </source>
</evidence>
<protein>
    <recommendedName>
        <fullName evidence="4">Flagellar assembly factor FliW</fullName>
    </recommendedName>
</protein>
<dbReference type="Pfam" id="PF02623">
    <property type="entry name" value="FliW"/>
    <property type="match status" value="1"/>
</dbReference>
<comment type="caution">
    <text evidence="5">The sequence shown here is derived from an EMBL/GenBank/DDBJ whole genome shotgun (WGS) entry which is preliminary data.</text>
</comment>
<keyword evidence="5" id="KW-0969">Cilium</keyword>
<dbReference type="NCBIfam" id="NF009793">
    <property type="entry name" value="PRK13285.1-1"/>
    <property type="match status" value="1"/>
</dbReference>
<keyword evidence="2 4" id="KW-1005">Bacterial flagellum biogenesis</keyword>
<keyword evidence="5" id="KW-0966">Cell projection</keyword>
<comment type="subcellular location">
    <subcellularLocation>
        <location evidence="4">Cytoplasm</location>
    </subcellularLocation>
</comment>
<dbReference type="GO" id="GO:0005737">
    <property type="term" value="C:cytoplasm"/>
    <property type="evidence" value="ECO:0007669"/>
    <property type="project" value="UniProtKB-SubCell"/>
</dbReference>
<keyword evidence="5" id="KW-0282">Flagellum</keyword>
<dbReference type="PANTHER" id="PTHR39190">
    <property type="entry name" value="FLAGELLAR ASSEMBLY FACTOR FLIW"/>
    <property type="match status" value="1"/>
</dbReference>
<accession>A0A7C3IFJ6</accession>
<name>A0A7C3IFJ6_9SPIR</name>
<evidence type="ECO:0000256" key="1">
    <source>
        <dbReference type="ARBA" id="ARBA00022490"/>
    </source>
</evidence>
<gene>
    <name evidence="4" type="primary">fliW</name>
    <name evidence="5" type="ORF">ENS59_02060</name>
</gene>
<comment type="similarity">
    <text evidence="4">Belongs to the FliW family.</text>
</comment>
<dbReference type="InterPro" id="IPR024046">
    <property type="entry name" value="Flagellar_assmbl_FliW_dom_sf"/>
</dbReference>
<reference evidence="5" key="1">
    <citation type="journal article" date="2020" name="mSystems">
        <title>Genome- and Community-Level Interaction Insights into Carbon Utilization and Element Cycling Functions of Hydrothermarchaeota in Hydrothermal Sediment.</title>
        <authorList>
            <person name="Zhou Z."/>
            <person name="Liu Y."/>
            <person name="Xu W."/>
            <person name="Pan J."/>
            <person name="Luo Z.H."/>
            <person name="Li M."/>
        </authorList>
    </citation>
    <scope>NUCLEOTIDE SEQUENCE [LARGE SCALE GENOMIC DNA]</scope>
    <source>
        <strain evidence="5">SpSt-503</strain>
    </source>
</reference>
<dbReference type="GO" id="GO:0006417">
    <property type="term" value="P:regulation of translation"/>
    <property type="evidence" value="ECO:0007669"/>
    <property type="project" value="UniProtKB-KW"/>
</dbReference>
<dbReference type="InterPro" id="IPR003775">
    <property type="entry name" value="Flagellar_assembly_factor_FliW"/>
</dbReference>
<organism evidence="5">
    <name type="scientific">Gracilinema caldarium</name>
    <dbReference type="NCBI Taxonomy" id="215591"/>
    <lineage>
        <taxon>Bacteria</taxon>
        <taxon>Pseudomonadati</taxon>
        <taxon>Spirochaetota</taxon>
        <taxon>Spirochaetia</taxon>
        <taxon>Spirochaetales</taxon>
        <taxon>Breznakiellaceae</taxon>
        <taxon>Gracilinema</taxon>
    </lineage>
</organism>
<dbReference type="PANTHER" id="PTHR39190:SF1">
    <property type="entry name" value="FLAGELLAR ASSEMBLY FACTOR FLIW"/>
    <property type="match status" value="1"/>
</dbReference>
<sequence>MKVATKAYGVVEVDERQKIQFPLGLLGFEQLKDYVLLDAEQHPFYWLQSIDVERVAFILVNPFLFRPDYELDIADQELQDIGISDPKNALVFAIVTIPADGSPMTANLQGPLVINKDAHVGKQMILMDGRWKTKHDIVAELAAARKAPC</sequence>
<dbReference type="AlphaFoldDB" id="A0A7C3IFJ6"/>